<comment type="caution">
    <text evidence="2">The sequence shown here is derived from an EMBL/GenBank/DDBJ whole genome shotgun (WGS) entry which is preliminary data.</text>
</comment>
<gene>
    <name evidence="2" type="ORF">IFR04_005944</name>
</gene>
<evidence type="ECO:0000313" key="3">
    <source>
        <dbReference type="Proteomes" id="UP000664132"/>
    </source>
</evidence>
<accession>A0A8H7TK09</accession>
<evidence type="ECO:0000256" key="1">
    <source>
        <dbReference type="SAM" id="Phobius"/>
    </source>
</evidence>
<proteinExistence type="predicted"/>
<keyword evidence="1" id="KW-0472">Membrane</keyword>
<feature type="transmembrane region" description="Helical" evidence="1">
    <location>
        <begin position="90"/>
        <end position="108"/>
    </location>
</feature>
<keyword evidence="1" id="KW-1133">Transmembrane helix</keyword>
<dbReference type="Proteomes" id="UP000664132">
    <property type="component" value="Unassembled WGS sequence"/>
</dbReference>
<reference evidence="2" key="1">
    <citation type="submission" date="2021-02" db="EMBL/GenBank/DDBJ databases">
        <title>Genome sequence Cadophora malorum strain M34.</title>
        <authorList>
            <person name="Stefanovic E."/>
            <person name="Vu D."/>
            <person name="Scully C."/>
            <person name="Dijksterhuis J."/>
            <person name="Roader J."/>
            <person name="Houbraken J."/>
        </authorList>
    </citation>
    <scope>NUCLEOTIDE SEQUENCE</scope>
    <source>
        <strain evidence="2">M34</strain>
    </source>
</reference>
<evidence type="ECO:0000313" key="2">
    <source>
        <dbReference type="EMBL" id="KAG4420967.1"/>
    </source>
</evidence>
<organism evidence="2 3">
    <name type="scientific">Cadophora malorum</name>
    <dbReference type="NCBI Taxonomy" id="108018"/>
    <lineage>
        <taxon>Eukaryota</taxon>
        <taxon>Fungi</taxon>
        <taxon>Dikarya</taxon>
        <taxon>Ascomycota</taxon>
        <taxon>Pezizomycotina</taxon>
        <taxon>Leotiomycetes</taxon>
        <taxon>Helotiales</taxon>
        <taxon>Ploettnerulaceae</taxon>
        <taxon>Cadophora</taxon>
    </lineage>
</organism>
<dbReference type="AlphaFoldDB" id="A0A8H7TK09"/>
<sequence>MHFYSTLHSLHLFASVVQSKSSTAPIPASGSASALRPNTVESIVPAAATGVSVSMLPLFDAPTTTTLSFSSPSSSLNTQPKTNNGVRSNMLCGGSIATVLAIVVTAIWF</sequence>
<dbReference type="OrthoDB" id="3562379at2759"/>
<name>A0A8H7TK09_9HELO</name>
<keyword evidence="1" id="KW-0812">Transmembrane</keyword>
<protein>
    <submittedName>
        <fullName evidence="2">Uncharacterized protein</fullName>
    </submittedName>
</protein>
<dbReference type="EMBL" id="JAFJYH010000074">
    <property type="protein sequence ID" value="KAG4420967.1"/>
    <property type="molecule type" value="Genomic_DNA"/>
</dbReference>
<keyword evidence="3" id="KW-1185">Reference proteome</keyword>